<protein>
    <recommendedName>
        <fullName evidence="3">Arrestin-like N-terminal domain-containing protein</fullName>
    </recommendedName>
</protein>
<dbReference type="AlphaFoldDB" id="A0AAD7FNW4"/>
<comment type="caution">
    <text evidence="1">The sequence shown here is derived from an EMBL/GenBank/DDBJ whole genome shotgun (WGS) entry which is preliminary data.</text>
</comment>
<organism evidence="1 2">
    <name type="scientific">Roridomyces roridus</name>
    <dbReference type="NCBI Taxonomy" id="1738132"/>
    <lineage>
        <taxon>Eukaryota</taxon>
        <taxon>Fungi</taxon>
        <taxon>Dikarya</taxon>
        <taxon>Basidiomycota</taxon>
        <taxon>Agaricomycotina</taxon>
        <taxon>Agaricomycetes</taxon>
        <taxon>Agaricomycetidae</taxon>
        <taxon>Agaricales</taxon>
        <taxon>Marasmiineae</taxon>
        <taxon>Mycenaceae</taxon>
        <taxon>Roridomyces</taxon>
    </lineage>
</organism>
<reference evidence="1" key="1">
    <citation type="submission" date="2023-03" db="EMBL/GenBank/DDBJ databases">
        <title>Massive genome expansion in bonnet fungi (Mycena s.s.) driven by repeated elements and novel gene families across ecological guilds.</title>
        <authorList>
            <consortium name="Lawrence Berkeley National Laboratory"/>
            <person name="Harder C.B."/>
            <person name="Miyauchi S."/>
            <person name="Viragh M."/>
            <person name="Kuo A."/>
            <person name="Thoen E."/>
            <person name="Andreopoulos B."/>
            <person name="Lu D."/>
            <person name="Skrede I."/>
            <person name="Drula E."/>
            <person name="Henrissat B."/>
            <person name="Morin E."/>
            <person name="Kohler A."/>
            <person name="Barry K."/>
            <person name="LaButti K."/>
            <person name="Morin E."/>
            <person name="Salamov A."/>
            <person name="Lipzen A."/>
            <person name="Mereny Z."/>
            <person name="Hegedus B."/>
            <person name="Baldrian P."/>
            <person name="Stursova M."/>
            <person name="Weitz H."/>
            <person name="Taylor A."/>
            <person name="Grigoriev I.V."/>
            <person name="Nagy L.G."/>
            <person name="Martin F."/>
            <person name="Kauserud H."/>
        </authorList>
    </citation>
    <scope>NUCLEOTIDE SEQUENCE</scope>
    <source>
        <strain evidence="1">9284</strain>
    </source>
</reference>
<gene>
    <name evidence="1" type="ORF">FB45DRAFT_790452</name>
</gene>
<accession>A0AAD7FNW4</accession>
<evidence type="ECO:0000313" key="2">
    <source>
        <dbReference type="Proteomes" id="UP001221142"/>
    </source>
</evidence>
<dbReference type="Proteomes" id="UP001221142">
    <property type="component" value="Unassembled WGS sequence"/>
</dbReference>
<proteinExistence type="predicted"/>
<name>A0AAD7FNW4_9AGAR</name>
<sequence>MLSPPVYRSASTLTLLPAYSPRQQARPSSSGSRGSTEHVFFIKDNKQRTCATLKLFSSAPSPNSSPTFLGGDRIAGSLALSVSSGERITEVSIEIRGEIVGRPLEDGWLVGKRFPFLNIAVPLWSKTESSLAPSGSSRWPFILDMPKTVALPDPDNPRTAQNYSLPQTFLERNTDATVNYYLSVRILRSARLFREDNRLEHETMFVYVPAVRPDPPSPLRQLAYQENTPIPGPEIDLDGWYTHPTVRMKGTVFNNRKVEIHCAFSLAKPLCYTRGSVIPCSVMYFCQDSQALNLLCTPSTINVSLHRRIKCLSLGDASVVDDVEEIAQAVWWPAANGLAQRPGTLRFDGEIPLTKNLKPSALISQFCLKYFVVMSQFNVTGFSPSGSAQPLIQQEVQIGTIFAKGPRARNYAPPS</sequence>
<dbReference type="InterPro" id="IPR014752">
    <property type="entry name" value="Arrestin-like_C"/>
</dbReference>
<dbReference type="EMBL" id="JARKIF010000007">
    <property type="protein sequence ID" value="KAJ7634984.1"/>
    <property type="molecule type" value="Genomic_DNA"/>
</dbReference>
<evidence type="ECO:0000313" key="1">
    <source>
        <dbReference type="EMBL" id="KAJ7634984.1"/>
    </source>
</evidence>
<dbReference type="Gene3D" id="2.60.40.640">
    <property type="match status" value="1"/>
</dbReference>
<evidence type="ECO:0008006" key="3">
    <source>
        <dbReference type="Google" id="ProtNLM"/>
    </source>
</evidence>
<keyword evidence="2" id="KW-1185">Reference proteome</keyword>